<evidence type="ECO:0000313" key="12">
    <source>
        <dbReference type="EMBL" id="TBV07877.1"/>
    </source>
</evidence>
<evidence type="ECO:0000256" key="6">
    <source>
        <dbReference type="ARBA" id="ARBA00022970"/>
    </source>
</evidence>
<evidence type="ECO:0000313" key="11">
    <source>
        <dbReference type="EMBL" id="TBU93961.1"/>
    </source>
</evidence>
<feature type="transmembrane region" description="Helical" evidence="10">
    <location>
        <begin position="449"/>
        <end position="469"/>
    </location>
</feature>
<sequence length="475" mass="50931">MSESARKLRLGALVALVVGSMVGGGIFSLPQNMAASADAGAILIGWAITAVGMLTLAFVFQTLANRKPELDGGVYAYAKAGFGDYMGFSSAWGYWISAWLGNVGYFVLLFSTLGYFVPVFGEGNTPVAIAAASVLLWAVHFLVLRGIREAAFINLVTTVAKIVPLLLFILIGLFAFRLEIFTADIWGTGNPDLGSVMDQVRNMMLVTVWVFIGIEGASIFSARAEKRSDVGKATLIGFVTVLLLLVLVNVLSLGILTQPELARLQNPSMAAVLEHVVGHWGAVLISLGLVVSLLGALLSWVLLCAEILFAAARDHTMPAFLRQENANHVPANALWLTNALVQLFLVITLFSESTYLSLIYLATSMILVPYLWSAAYAVLLAVRGETYAGAAGERRKDLAIGAIALLYAVWLLYAGGIQYVLLSALLYAPGVLFFAKAKRELGQPLFTTLEKLIFTAVVIAALFAGYGLYSGFLSL</sequence>
<dbReference type="PANTHER" id="PTHR42770:SF4">
    <property type="entry name" value="ARGININE_ORNITHINE ANTIPORTER-RELATED"/>
    <property type="match status" value="1"/>
</dbReference>
<keyword evidence="5 10" id="KW-0812">Transmembrane</keyword>
<dbReference type="NCBIfam" id="TIGR03810">
    <property type="entry name" value="arg_ornith_anti"/>
    <property type="match status" value="1"/>
</dbReference>
<comment type="caution">
    <text evidence="11">The sequence shown here is derived from an EMBL/GenBank/DDBJ whole genome shotgun (WGS) entry which is preliminary data.</text>
</comment>
<dbReference type="GO" id="GO:1903826">
    <property type="term" value="P:L-arginine transmembrane transport"/>
    <property type="evidence" value="ECO:0007669"/>
    <property type="project" value="InterPro"/>
</dbReference>
<evidence type="ECO:0000256" key="2">
    <source>
        <dbReference type="ARBA" id="ARBA00008220"/>
    </source>
</evidence>
<evidence type="ECO:0000256" key="3">
    <source>
        <dbReference type="ARBA" id="ARBA00022448"/>
    </source>
</evidence>
<keyword evidence="7 10" id="KW-1133">Transmembrane helix</keyword>
<feature type="transmembrane region" description="Helical" evidence="10">
    <location>
        <begin position="394"/>
        <end position="413"/>
    </location>
</feature>
<accession>A0A4Q9R2V7</accession>
<comment type="similarity">
    <text evidence="2">Belongs to the amino acid-polyamine-organocation (APC) superfamily. Basic amino acid/polyamine antiporter (APA) (TC 2.A.3.2) family.</text>
</comment>
<dbReference type="AlphaFoldDB" id="A0A4Q9R2V7"/>
<dbReference type="InterPro" id="IPR004754">
    <property type="entry name" value="Amino_acid_antiprt"/>
</dbReference>
<dbReference type="EMBL" id="QJUL01000011">
    <property type="protein sequence ID" value="TBU93961.1"/>
    <property type="molecule type" value="Genomic_DNA"/>
</dbReference>
<feature type="transmembrane region" description="Helical" evidence="10">
    <location>
        <begin position="203"/>
        <end position="222"/>
    </location>
</feature>
<dbReference type="PIRSF" id="PIRSF006060">
    <property type="entry name" value="AA_transporter"/>
    <property type="match status" value="1"/>
</dbReference>
<feature type="transmembrane region" description="Helical" evidence="10">
    <location>
        <begin position="234"/>
        <end position="257"/>
    </location>
</feature>
<dbReference type="GO" id="GO:0006527">
    <property type="term" value="P:L-arginine catabolic process"/>
    <property type="evidence" value="ECO:0007669"/>
    <property type="project" value="UniProtKB-UniRule"/>
</dbReference>
<organism evidence="11 14">
    <name type="scientific">Phytopseudomonas dryadis</name>
    <dbReference type="NCBI Taxonomy" id="2487520"/>
    <lineage>
        <taxon>Bacteria</taxon>
        <taxon>Pseudomonadati</taxon>
        <taxon>Pseudomonadota</taxon>
        <taxon>Gammaproteobacteria</taxon>
        <taxon>Pseudomonadales</taxon>
        <taxon>Pseudomonadaceae</taxon>
        <taxon>Phytopseudomonas</taxon>
    </lineage>
</organism>
<evidence type="ECO:0000256" key="7">
    <source>
        <dbReference type="ARBA" id="ARBA00022989"/>
    </source>
</evidence>
<evidence type="ECO:0000256" key="5">
    <source>
        <dbReference type="ARBA" id="ARBA00022692"/>
    </source>
</evidence>
<dbReference type="InterPro" id="IPR022461">
    <property type="entry name" value="Arg/Orn_antiprt_ArcD"/>
</dbReference>
<proteinExistence type="inferred from homology"/>
<evidence type="ECO:0000256" key="8">
    <source>
        <dbReference type="ARBA" id="ARBA00023136"/>
    </source>
</evidence>
<evidence type="ECO:0000313" key="14">
    <source>
        <dbReference type="Proteomes" id="UP000293172"/>
    </source>
</evidence>
<feature type="transmembrane region" description="Helical" evidence="10">
    <location>
        <begin position="331"/>
        <end position="351"/>
    </location>
</feature>
<evidence type="ECO:0000313" key="13">
    <source>
        <dbReference type="Proteomes" id="UP000291334"/>
    </source>
</evidence>
<evidence type="ECO:0000256" key="10">
    <source>
        <dbReference type="SAM" id="Phobius"/>
    </source>
</evidence>
<feature type="transmembrane region" description="Helical" evidence="10">
    <location>
        <begin position="41"/>
        <end position="60"/>
    </location>
</feature>
<dbReference type="Proteomes" id="UP000293172">
    <property type="component" value="Unassembled WGS sequence"/>
</dbReference>
<feature type="transmembrane region" description="Helical" evidence="10">
    <location>
        <begin position="151"/>
        <end position="176"/>
    </location>
</feature>
<dbReference type="InterPro" id="IPR002293">
    <property type="entry name" value="AA/rel_permease1"/>
</dbReference>
<keyword evidence="3" id="KW-0813">Transport</keyword>
<dbReference type="Pfam" id="PF13520">
    <property type="entry name" value="AA_permease_2"/>
    <property type="match status" value="1"/>
</dbReference>
<keyword evidence="13" id="KW-1185">Reference proteome</keyword>
<dbReference type="InterPro" id="IPR050367">
    <property type="entry name" value="APC_superfamily"/>
</dbReference>
<reference evidence="13 14" key="1">
    <citation type="submission" date="2018-06" db="EMBL/GenBank/DDBJ databases">
        <title>Three novel Pseudomonas species isolated from symptomatic oak.</title>
        <authorList>
            <person name="Bueno-Gonzalez V."/>
            <person name="Brady C."/>
        </authorList>
    </citation>
    <scope>NUCLEOTIDE SEQUENCE [LARGE SCALE GENOMIC DNA]</scope>
    <source>
        <strain evidence="12 13">P26B</strain>
        <strain evidence="11 14">P6B</strain>
    </source>
</reference>
<dbReference type="Gene3D" id="1.20.1740.10">
    <property type="entry name" value="Amino acid/polyamine transporter I"/>
    <property type="match status" value="1"/>
</dbReference>
<dbReference type="GO" id="GO:0043858">
    <property type="term" value="F:arginine:ornithine antiporter activity"/>
    <property type="evidence" value="ECO:0007669"/>
    <property type="project" value="UniProtKB-UniRule"/>
</dbReference>
<name>A0A4Q9R2V7_9GAMM</name>
<comment type="subcellular location">
    <subcellularLocation>
        <location evidence="1">Cell membrane</location>
        <topology evidence="1">Multi-pass membrane protein</topology>
    </subcellularLocation>
</comment>
<evidence type="ECO:0000256" key="4">
    <source>
        <dbReference type="ARBA" id="ARBA00022475"/>
    </source>
</evidence>
<gene>
    <name evidence="11" type="primary">arcD</name>
    <name evidence="12" type="ORF">DNK34_06800</name>
    <name evidence="11" type="ORF">DNK44_09815</name>
</gene>
<dbReference type="RefSeq" id="WP_131173962.1">
    <property type="nucleotide sequence ID" value="NZ_QJUL01000011.1"/>
</dbReference>
<protein>
    <recommendedName>
        <fullName evidence="9">Arginine-ornithine antiporter</fullName>
    </recommendedName>
</protein>
<evidence type="ECO:0000256" key="1">
    <source>
        <dbReference type="ARBA" id="ARBA00004651"/>
    </source>
</evidence>
<dbReference type="OrthoDB" id="3185104at2"/>
<dbReference type="PANTHER" id="PTHR42770">
    <property type="entry name" value="AMINO ACID TRANSPORTER-RELATED"/>
    <property type="match status" value="1"/>
</dbReference>
<feature type="transmembrane region" description="Helical" evidence="10">
    <location>
        <begin position="277"/>
        <end position="310"/>
    </location>
</feature>
<feature type="transmembrane region" description="Helical" evidence="10">
    <location>
        <begin position="123"/>
        <end position="144"/>
    </location>
</feature>
<feature type="transmembrane region" description="Helical" evidence="10">
    <location>
        <begin position="12"/>
        <end position="29"/>
    </location>
</feature>
<evidence type="ECO:0000256" key="9">
    <source>
        <dbReference type="NCBIfam" id="TIGR03810"/>
    </source>
</evidence>
<keyword evidence="8 10" id="KW-0472">Membrane</keyword>
<dbReference type="Proteomes" id="UP000291334">
    <property type="component" value="Unassembled WGS sequence"/>
</dbReference>
<feature type="transmembrane region" description="Helical" evidence="10">
    <location>
        <begin position="92"/>
        <end position="117"/>
    </location>
</feature>
<dbReference type="EMBL" id="QJUM01000006">
    <property type="protein sequence ID" value="TBV07877.1"/>
    <property type="molecule type" value="Genomic_DNA"/>
</dbReference>
<keyword evidence="4" id="KW-1003">Cell membrane</keyword>
<keyword evidence="6" id="KW-0029">Amino-acid transport</keyword>
<dbReference type="GO" id="GO:0005886">
    <property type="term" value="C:plasma membrane"/>
    <property type="evidence" value="ECO:0007669"/>
    <property type="project" value="UniProtKB-SubCell"/>
</dbReference>
<dbReference type="NCBIfam" id="TIGR00905">
    <property type="entry name" value="2A0302"/>
    <property type="match status" value="1"/>
</dbReference>
<feature type="transmembrane region" description="Helical" evidence="10">
    <location>
        <begin position="357"/>
        <end position="382"/>
    </location>
</feature>